<evidence type="ECO:0000313" key="1">
    <source>
        <dbReference type="EMBL" id="EYC00874.1"/>
    </source>
</evidence>
<dbReference type="EMBL" id="JARK01001448">
    <property type="protein sequence ID" value="EYC00874.1"/>
    <property type="molecule type" value="Genomic_DNA"/>
</dbReference>
<dbReference type="Proteomes" id="UP000024635">
    <property type="component" value="Unassembled WGS sequence"/>
</dbReference>
<comment type="caution">
    <text evidence="1">The sequence shown here is derived from an EMBL/GenBank/DDBJ whole genome shotgun (WGS) entry which is preliminary data.</text>
</comment>
<reference evidence="2" key="1">
    <citation type="journal article" date="2015" name="Nat. Genet.">
        <title>The genome and transcriptome of the zoonotic hookworm Ancylostoma ceylanicum identify infection-specific gene families.</title>
        <authorList>
            <person name="Schwarz E.M."/>
            <person name="Hu Y."/>
            <person name="Antoshechkin I."/>
            <person name="Miller M.M."/>
            <person name="Sternberg P.W."/>
            <person name="Aroian R.V."/>
        </authorList>
    </citation>
    <scope>NUCLEOTIDE SEQUENCE</scope>
    <source>
        <strain evidence="2">HY135</strain>
    </source>
</reference>
<keyword evidence="2" id="KW-1185">Reference proteome</keyword>
<name>A0A016TD07_9BILA</name>
<protein>
    <submittedName>
        <fullName evidence="1">Uncharacterized protein</fullName>
    </submittedName>
</protein>
<organism evidence="1 2">
    <name type="scientific">Ancylostoma ceylanicum</name>
    <dbReference type="NCBI Taxonomy" id="53326"/>
    <lineage>
        <taxon>Eukaryota</taxon>
        <taxon>Metazoa</taxon>
        <taxon>Ecdysozoa</taxon>
        <taxon>Nematoda</taxon>
        <taxon>Chromadorea</taxon>
        <taxon>Rhabditida</taxon>
        <taxon>Rhabditina</taxon>
        <taxon>Rhabditomorpha</taxon>
        <taxon>Strongyloidea</taxon>
        <taxon>Ancylostomatidae</taxon>
        <taxon>Ancylostomatinae</taxon>
        <taxon>Ancylostoma</taxon>
    </lineage>
</organism>
<sequence length="209" mass="23848">MTSTGAQSGIGNTRAYIRNARHRSRQIVHQQRVGQATAAERRGFQATYHQHLRVKHTKSEDVWDHGSANVGWQRSSAKHSMVRLPLQSREYLRADRSFISNELAKRLQLEYVDSKRLSAIIVQQRANDVCCGIKLNCETSYNKRFPRQNGSDHIILTATVFSIGVALRSTLNGRAGWRRCIWTLSKKKPVESSVFICSCWSLSVSRYSR</sequence>
<evidence type="ECO:0000313" key="2">
    <source>
        <dbReference type="Proteomes" id="UP000024635"/>
    </source>
</evidence>
<proteinExistence type="predicted"/>
<accession>A0A016TD07</accession>
<dbReference type="AlphaFoldDB" id="A0A016TD07"/>
<gene>
    <name evidence="1" type="primary">Acey_s0112.g310</name>
    <name evidence="1" type="ORF">Y032_0112g310</name>
</gene>